<dbReference type="InterPro" id="IPR037034">
    <property type="entry name" value="RNA_pol_Rpb2_2_sf"/>
</dbReference>
<keyword evidence="4" id="KW-0808">Transferase</keyword>
<evidence type="ECO:0000313" key="8">
    <source>
        <dbReference type="EMBL" id="CAF5073970.1"/>
    </source>
</evidence>
<accession>A0A8S3ENF8</accession>
<dbReference type="EMBL" id="CAJOBH010231689">
    <property type="protein sequence ID" value="CAF5073970.1"/>
    <property type="molecule type" value="Genomic_DNA"/>
</dbReference>
<dbReference type="GO" id="GO:0003677">
    <property type="term" value="F:DNA binding"/>
    <property type="evidence" value="ECO:0007669"/>
    <property type="project" value="InterPro"/>
</dbReference>
<evidence type="ECO:0000256" key="6">
    <source>
        <dbReference type="ARBA" id="ARBA00023163"/>
    </source>
</evidence>
<gene>
    <name evidence="8" type="ORF">BYL167_LOCUS60990</name>
</gene>
<evidence type="ECO:0000256" key="3">
    <source>
        <dbReference type="ARBA" id="ARBA00022478"/>
    </source>
</evidence>
<keyword evidence="6" id="KW-0804">Transcription</keyword>
<proteinExistence type="inferred from homology"/>
<keyword evidence="5" id="KW-0548">Nucleotidyltransferase</keyword>
<dbReference type="GO" id="GO:0003899">
    <property type="term" value="F:DNA-directed RNA polymerase activity"/>
    <property type="evidence" value="ECO:0007669"/>
    <property type="project" value="UniProtKB-EC"/>
</dbReference>
<dbReference type="InterPro" id="IPR007642">
    <property type="entry name" value="RNA_pol_Rpb2_2"/>
</dbReference>
<dbReference type="GO" id="GO:0000428">
    <property type="term" value="C:DNA-directed RNA polymerase complex"/>
    <property type="evidence" value="ECO:0007669"/>
    <property type="project" value="UniProtKB-KW"/>
</dbReference>
<sequence length="243" mass="28402">NTLHYLDTGAISLAFMYRKEMYFIPVVMILKMLADDNTSDREIHATLMRGAYENNSAFDNNIKYMLRQLQKTYWCEKPLITRQSVIDYVGSHFRTRLQRPTWHTNADIARYLLDNYILIHLKTDKAKFNMLIFMMRKLFSYVRDECKAEDQDAPSMHEILLPGHVYLALLSERLETWLVSLRETFLKLNKSAKTSSDASITTKLRLAMDTIDKDQIAKAFEHFLATGNLNSKTNLGLRQVRFS</sequence>
<protein>
    <recommendedName>
        <fullName evidence="2">DNA-directed RNA polymerase</fullName>
        <ecNumber evidence="2">2.7.7.6</ecNumber>
    </recommendedName>
</protein>
<dbReference type="InterPro" id="IPR015712">
    <property type="entry name" value="DNA-dir_RNA_pol_su2"/>
</dbReference>
<reference evidence="8" key="1">
    <citation type="submission" date="2021-02" db="EMBL/GenBank/DDBJ databases">
        <authorList>
            <person name="Nowell W R."/>
        </authorList>
    </citation>
    <scope>NUCLEOTIDE SEQUENCE</scope>
</reference>
<dbReference type="SUPFAM" id="SSF64484">
    <property type="entry name" value="beta and beta-prime subunits of DNA dependent RNA-polymerase"/>
    <property type="match status" value="1"/>
</dbReference>
<dbReference type="Pfam" id="PF04561">
    <property type="entry name" value="RNA_pol_Rpb2_2"/>
    <property type="match status" value="1"/>
</dbReference>
<dbReference type="Gene3D" id="3.90.1110.10">
    <property type="entry name" value="RNA polymerase Rpb2, domain 2"/>
    <property type="match status" value="1"/>
</dbReference>
<evidence type="ECO:0000256" key="1">
    <source>
        <dbReference type="ARBA" id="ARBA00006835"/>
    </source>
</evidence>
<feature type="domain" description="RNA polymerase Rpb2" evidence="7">
    <location>
        <begin position="4"/>
        <end position="155"/>
    </location>
</feature>
<keyword evidence="3" id="KW-0240">DNA-directed RNA polymerase</keyword>
<comment type="similarity">
    <text evidence="1">Belongs to the RNA polymerase beta chain family.</text>
</comment>
<dbReference type="PANTHER" id="PTHR20856">
    <property type="entry name" value="DNA-DIRECTED RNA POLYMERASE I SUBUNIT 2"/>
    <property type="match status" value="1"/>
</dbReference>
<dbReference type="EC" id="2.7.7.6" evidence="2"/>
<dbReference type="GO" id="GO:0032549">
    <property type="term" value="F:ribonucleoside binding"/>
    <property type="evidence" value="ECO:0007669"/>
    <property type="project" value="InterPro"/>
</dbReference>
<dbReference type="AlphaFoldDB" id="A0A8S3ENF8"/>
<name>A0A8S3ENF8_9BILA</name>
<evidence type="ECO:0000259" key="7">
    <source>
        <dbReference type="Pfam" id="PF04561"/>
    </source>
</evidence>
<evidence type="ECO:0000256" key="4">
    <source>
        <dbReference type="ARBA" id="ARBA00022679"/>
    </source>
</evidence>
<feature type="non-terminal residue" evidence="8">
    <location>
        <position position="1"/>
    </location>
</feature>
<organism evidence="8 9">
    <name type="scientific">Rotaria magnacalcarata</name>
    <dbReference type="NCBI Taxonomy" id="392030"/>
    <lineage>
        <taxon>Eukaryota</taxon>
        <taxon>Metazoa</taxon>
        <taxon>Spiralia</taxon>
        <taxon>Gnathifera</taxon>
        <taxon>Rotifera</taxon>
        <taxon>Eurotatoria</taxon>
        <taxon>Bdelloidea</taxon>
        <taxon>Philodinida</taxon>
        <taxon>Philodinidae</taxon>
        <taxon>Rotaria</taxon>
    </lineage>
</organism>
<evidence type="ECO:0000256" key="2">
    <source>
        <dbReference type="ARBA" id="ARBA00012418"/>
    </source>
</evidence>
<dbReference type="GO" id="GO:0006351">
    <property type="term" value="P:DNA-templated transcription"/>
    <property type="evidence" value="ECO:0007669"/>
    <property type="project" value="InterPro"/>
</dbReference>
<comment type="caution">
    <text evidence="8">The sequence shown here is derived from an EMBL/GenBank/DDBJ whole genome shotgun (WGS) entry which is preliminary data.</text>
</comment>
<evidence type="ECO:0000313" key="9">
    <source>
        <dbReference type="Proteomes" id="UP000681967"/>
    </source>
</evidence>
<evidence type="ECO:0000256" key="5">
    <source>
        <dbReference type="ARBA" id="ARBA00022695"/>
    </source>
</evidence>
<dbReference type="Proteomes" id="UP000681967">
    <property type="component" value="Unassembled WGS sequence"/>
</dbReference>